<accession>A0ABR3JPP6</accession>
<feature type="compositionally biased region" description="Acidic residues" evidence="1">
    <location>
        <begin position="84"/>
        <end position="93"/>
    </location>
</feature>
<dbReference type="Proteomes" id="UP001556367">
    <property type="component" value="Unassembled WGS sequence"/>
</dbReference>
<proteinExistence type="predicted"/>
<organism evidence="2 3">
    <name type="scientific">Hohenbuehelia grisea</name>
    <dbReference type="NCBI Taxonomy" id="104357"/>
    <lineage>
        <taxon>Eukaryota</taxon>
        <taxon>Fungi</taxon>
        <taxon>Dikarya</taxon>
        <taxon>Basidiomycota</taxon>
        <taxon>Agaricomycotina</taxon>
        <taxon>Agaricomycetes</taxon>
        <taxon>Agaricomycetidae</taxon>
        <taxon>Agaricales</taxon>
        <taxon>Pleurotineae</taxon>
        <taxon>Pleurotaceae</taxon>
        <taxon>Hohenbuehelia</taxon>
    </lineage>
</organism>
<evidence type="ECO:0000313" key="3">
    <source>
        <dbReference type="Proteomes" id="UP001556367"/>
    </source>
</evidence>
<keyword evidence="3" id="KW-1185">Reference proteome</keyword>
<protein>
    <submittedName>
        <fullName evidence="2">Uncharacterized protein</fullName>
    </submittedName>
</protein>
<sequence>MFGWFRSPMPIPSNFFQSIRTRIREICTNPPRYEHSYYGPIDKILNTIFSGARFLVKPQALLRREEETASAIRLKTSVAEIDEYDDGEVDSLDDSERRKQQQQQGEGEEDEGEEEEEETTLDEDDDFNLADTSFDSCGTPVGRTLRASSIPDFVVCSFAGPIGSDVVRIVIEIKPDDLDILAAVSQLNDYLEQAESRAATPSRLHGVLIIQNTVRIYQKNGAFYELVQSWQLNGHRFYEAGVHCTGRSQYPSLCSFRSRALAERLVVGGD</sequence>
<feature type="region of interest" description="Disordered" evidence="1">
    <location>
        <begin position="84"/>
        <end position="135"/>
    </location>
</feature>
<reference evidence="3" key="1">
    <citation type="submission" date="2024-06" db="EMBL/GenBank/DDBJ databases">
        <title>Multi-omics analyses provide insights into the biosynthesis of the anticancer antibiotic pleurotin in Hohenbuehelia grisea.</title>
        <authorList>
            <person name="Weaver J.A."/>
            <person name="Alberti F."/>
        </authorList>
    </citation>
    <scope>NUCLEOTIDE SEQUENCE [LARGE SCALE GENOMIC DNA]</scope>
    <source>
        <strain evidence="3">T-177</strain>
    </source>
</reference>
<evidence type="ECO:0000313" key="2">
    <source>
        <dbReference type="EMBL" id="KAL0957784.1"/>
    </source>
</evidence>
<dbReference type="EMBL" id="JASNQZ010000005">
    <property type="protein sequence ID" value="KAL0957784.1"/>
    <property type="molecule type" value="Genomic_DNA"/>
</dbReference>
<name>A0ABR3JPP6_9AGAR</name>
<gene>
    <name evidence="2" type="ORF">HGRIS_001561</name>
</gene>
<comment type="caution">
    <text evidence="2">The sequence shown here is derived from an EMBL/GenBank/DDBJ whole genome shotgun (WGS) entry which is preliminary data.</text>
</comment>
<feature type="compositionally biased region" description="Acidic residues" evidence="1">
    <location>
        <begin position="106"/>
        <end position="128"/>
    </location>
</feature>
<evidence type="ECO:0000256" key="1">
    <source>
        <dbReference type="SAM" id="MobiDB-lite"/>
    </source>
</evidence>